<dbReference type="PIRSF" id="PIRSF037004">
    <property type="entry name" value="UCP037004"/>
    <property type="match status" value="1"/>
</dbReference>
<name>A0A7V2F550_RHOMR</name>
<dbReference type="InterPro" id="IPR007553">
    <property type="entry name" value="2-thiour_desulf"/>
</dbReference>
<dbReference type="PANTHER" id="PTHR30087">
    <property type="entry name" value="INNER MEMBRANE PROTEIN"/>
    <property type="match status" value="1"/>
</dbReference>
<dbReference type="EMBL" id="DSGB01000001">
    <property type="protein sequence ID" value="HER95016.1"/>
    <property type="molecule type" value="Genomic_DNA"/>
</dbReference>
<dbReference type="Pfam" id="PF08349">
    <property type="entry name" value="DUF1722"/>
    <property type="match status" value="1"/>
</dbReference>
<comment type="caution">
    <text evidence="2">The sequence shown here is derived from an EMBL/GenBank/DDBJ whole genome shotgun (WGS) entry which is preliminary data.</text>
</comment>
<feature type="domain" description="DUF1722" evidence="1">
    <location>
        <begin position="194"/>
        <end position="311"/>
    </location>
</feature>
<sequence length="319" mass="36836">MTWTTQRLRIGISSCLLGEPVRFNGGHARDRSLLELLGPYVEWVPVCPEVGAGMGIPREAVRLVGDVHAPRLVGATTGQDWTEAMRIWTEAQLEHLALLDLDGYIFKSRSPTCGLFRVKVYDHNGIPHKEGRGLFAEALVRRFPLLPVEEEGRLQDSLLRENFIDRLFAYHRLRQFLQENPSPQTLVRFHTAHKLTLMSHSPKHLKSLGQLVAKAGNEPWEELLESYAQQFMAAMNVMATRKKHANVLFHLAGYLRDYLLPEDRAELHTLIEDYRQGLVPLITPIVLLRHHFRRFPVHPWIRTQVYLEPYPKELRLRNT</sequence>
<evidence type="ECO:0000259" key="1">
    <source>
        <dbReference type="Pfam" id="PF08349"/>
    </source>
</evidence>
<protein>
    <submittedName>
        <fullName evidence="2">DUF1722 domain-containing protein</fullName>
    </submittedName>
</protein>
<dbReference type="Pfam" id="PF04463">
    <property type="entry name" value="2-thiour_desulf"/>
    <property type="match status" value="1"/>
</dbReference>
<dbReference type="AlphaFoldDB" id="A0A7V2F550"/>
<evidence type="ECO:0000313" key="2">
    <source>
        <dbReference type="EMBL" id="HER95016.1"/>
    </source>
</evidence>
<proteinExistence type="predicted"/>
<organism evidence="2">
    <name type="scientific">Rhodothermus marinus</name>
    <name type="common">Rhodothermus obamensis</name>
    <dbReference type="NCBI Taxonomy" id="29549"/>
    <lineage>
        <taxon>Bacteria</taxon>
        <taxon>Pseudomonadati</taxon>
        <taxon>Rhodothermota</taxon>
        <taxon>Rhodothermia</taxon>
        <taxon>Rhodothermales</taxon>
        <taxon>Rhodothermaceae</taxon>
        <taxon>Rhodothermus</taxon>
    </lineage>
</organism>
<accession>A0A7V2F550</accession>
<dbReference type="InterPro" id="IPR017087">
    <property type="entry name" value="UCP037004"/>
</dbReference>
<reference evidence="2" key="1">
    <citation type="journal article" date="2020" name="mSystems">
        <title>Genome- and Community-Level Interaction Insights into Carbon Utilization and Element Cycling Functions of Hydrothermarchaeota in Hydrothermal Sediment.</title>
        <authorList>
            <person name="Zhou Z."/>
            <person name="Liu Y."/>
            <person name="Xu W."/>
            <person name="Pan J."/>
            <person name="Luo Z.H."/>
            <person name="Li M."/>
        </authorList>
    </citation>
    <scope>NUCLEOTIDE SEQUENCE [LARGE SCALE GENOMIC DNA]</scope>
    <source>
        <strain evidence="2">SpSt-143</strain>
    </source>
</reference>
<dbReference type="PANTHER" id="PTHR30087:SF0">
    <property type="entry name" value="INNER MEMBRANE PROTEIN"/>
    <property type="match status" value="1"/>
</dbReference>
<gene>
    <name evidence="2" type="ORF">ENO59_00625</name>
</gene>
<dbReference type="InterPro" id="IPR013560">
    <property type="entry name" value="DUF1722"/>
</dbReference>